<name>A0A9W3BZN5_RAPSA</name>
<dbReference type="InterPro" id="IPR004314">
    <property type="entry name" value="Neprosin"/>
</dbReference>
<evidence type="ECO:0000256" key="1">
    <source>
        <dbReference type="SAM" id="MobiDB-lite"/>
    </source>
</evidence>
<dbReference type="OrthoDB" id="1858978at2759"/>
<dbReference type="PROSITE" id="PS52045">
    <property type="entry name" value="NEPROSIN_PEP_CD"/>
    <property type="match status" value="1"/>
</dbReference>
<reference evidence="4" key="1">
    <citation type="journal article" date="2019" name="Database">
        <title>The radish genome database (RadishGD): an integrated information resource for radish genomics.</title>
        <authorList>
            <person name="Yu H.J."/>
            <person name="Baek S."/>
            <person name="Lee Y.J."/>
            <person name="Cho A."/>
            <person name="Mun J.H."/>
        </authorList>
    </citation>
    <scope>NUCLEOTIDE SEQUENCE [LARGE SCALE GENOMIC DNA]</scope>
    <source>
        <strain evidence="4">cv. WK10039</strain>
    </source>
</reference>
<feature type="signal peptide" evidence="2">
    <location>
        <begin position="1"/>
        <end position="18"/>
    </location>
</feature>
<feature type="compositionally biased region" description="Basic and acidic residues" evidence="1">
    <location>
        <begin position="126"/>
        <end position="137"/>
    </location>
</feature>
<keyword evidence="4" id="KW-1185">Reference proteome</keyword>
<evidence type="ECO:0000256" key="2">
    <source>
        <dbReference type="SAM" id="SignalP"/>
    </source>
</evidence>
<dbReference type="PANTHER" id="PTHR31589:SF198">
    <property type="entry name" value="NEP-INTERACTING PROTEIN 1"/>
    <property type="match status" value="1"/>
</dbReference>
<dbReference type="Pfam" id="PF03080">
    <property type="entry name" value="Neprosin"/>
    <property type="match status" value="1"/>
</dbReference>
<dbReference type="GeneID" id="130496624"/>
<dbReference type="InterPro" id="IPR025521">
    <property type="entry name" value="Neprosin_propep"/>
</dbReference>
<dbReference type="RefSeq" id="XP_056844821.1">
    <property type="nucleotide sequence ID" value="XM_056988841.1"/>
</dbReference>
<gene>
    <name evidence="5" type="primary">LOC130496624</name>
</gene>
<dbReference type="AlphaFoldDB" id="A0A9W3BZN5"/>
<protein>
    <submittedName>
        <fullName evidence="5">Uncharacterized protein LOC130496624</fullName>
    </submittedName>
</protein>
<evidence type="ECO:0000313" key="4">
    <source>
        <dbReference type="Proteomes" id="UP000504610"/>
    </source>
</evidence>
<dbReference type="InterPro" id="IPR053168">
    <property type="entry name" value="Glutamic_endopeptidase"/>
</dbReference>
<dbReference type="Pfam" id="PF14365">
    <property type="entry name" value="Neprosin_AP"/>
    <property type="match status" value="1"/>
</dbReference>
<dbReference type="Proteomes" id="UP000504610">
    <property type="component" value="Chromosome 6"/>
</dbReference>
<evidence type="ECO:0000259" key="3">
    <source>
        <dbReference type="PROSITE" id="PS52045"/>
    </source>
</evidence>
<proteinExistence type="predicted"/>
<feature type="domain" description="Neprosin PEP catalytic" evidence="3">
    <location>
        <begin position="147"/>
        <end position="401"/>
    </location>
</feature>
<dbReference type="Gene3D" id="3.90.1320.10">
    <property type="entry name" value="Outer-capsid protein sigma 3, large lobe"/>
    <property type="match status" value="1"/>
</dbReference>
<dbReference type="PANTHER" id="PTHR31589">
    <property type="entry name" value="PROTEIN, PUTATIVE (DUF239)-RELATED-RELATED"/>
    <property type="match status" value="1"/>
</dbReference>
<feature type="chain" id="PRO_5040878586" evidence="2">
    <location>
        <begin position="19"/>
        <end position="401"/>
    </location>
</feature>
<reference evidence="5" key="2">
    <citation type="submission" date="2025-08" db="UniProtKB">
        <authorList>
            <consortium name="RefSeq"/>
        </authorList>
    </citation>
    <scope>IDENTIFICATION</scope>
    <source>
        <tissue evidence="5">Leaf</tissue>
    </source>
</reference>
<dbReference type="KEGG" id="rsz:130496624"/>
<evidence type="ECO:0000313" key="5">
    <source>
        <dbReference type="RefSeq" id="XP_056844821.1"/>
    </source>
</evidence>
<keyword evidence="2" id="KW-0732">Signal</keyword>
<sequence>MMASFVLIIIVIATIVTGNEFSNIDDAQVDRLLKKLNKHALKSIKSPDGDIIDCVHMKNHPIYDHPLFRNHTIQMRPSTFPKEWNNESLNTQNKSNVVTQLWRTNGRCPKNSIPIIRTRREDILREKSMRTYGKKEPNSFPQPKPDNKPRTKRTHSHSVLVTKGRFHGAKATISLWKPYVQTLREFSLAQIWLVSGTSRDTNSIEAGWQVYKGLYGDYNPRYFVYWTADGYQDTGCYNLKCPGFVLVSQDFAIGAAVSPVSSVGGAQYQIPTSIWRDTRSGHWWLKVYDNIFVGYWPSSLFTTLKDVATDVNWGGEITNYRDGSQHTTTKMGSGRFAEEGYEKASYFKNIEIVDEGEIMKPPVGTSSFMSEENCYNIKPGTDVHWGVYFFFGGPGRNPKCK</sequence>
<feature type="region of interest" description="Disordered" evidence="1">
    <location>
        <begin position="126"/>
        <end position="157"/>
    </location>
</feature>
<accession>A0A9W3BZN5</accession>
<organism evidence="4 5">
    <name type="scientific">Raphanus sativus</name>
    <name type="common">Radish</name>
    <name type="synonym">Raphanus raphanistrum var. sativus</name>
    <dbReference type="NCBI Taxonomy" id="3726"/>
    <lineage>
        <taxon>Eukaryota</taxon>
        <taxon>Viridiplantae</taxon>
        <taxon>Streptophyta</taxon>
        <taxon>Embryophyta</taxon>
        <taxon>Tracheophyta</taxon>
        <taxon>Spermatophyta</taxon>
        <taxon>Magnoliopsida</taxon>
        <taxon>eudicotyledons</taxon>
        <taxon>Gunneridae</taxon>
        <taxon>Pentapetalae</taxon>
        <taxon>rosids</taxon>
        <taxon>malvids</taxon>
        <taxon>Brassicales</taxon>
        <taxon>Brassicaceae</taxon>
        <taxon>Brassiceae</taxon>
        <taxon>Raphanus</taxon>
    </lineage>
</organism>